<feature type="binding site" evidence="2">
    <location>
        <begin position="195"/>
        <end position="197"/>
    </location>
    <ligand>
        <name>ATP</name>
        <dbReference type="ChEBI" id="CHEBI:30616"/>
    </ligand>
</feature>
<dbReference type="PIRSF" id="PIRSF000705">
    <property type="entry name" value="DNK"/>
    <property type="match status" value="1"/>
</dbReference>
<evidence type="ECO:0000259" key="3">
    <source>
        <dbReference type="Pfam" id="PF01712"/>
    </source>
</evidence>
<organism evidence="4 5">
    <name type="scientific">Candidatus Babela massiliensis</name>
    <dbReference type="NCBI Taxonomy" id="673862"/>
    <lineage>
        <taxon>Bacteria</taxon>
        <taxon>Candidatus Babelota</taxon>
        <taxon>Candidatus Babeliae</taxon>
        <taxon>Candidatus Babeliales</taxon>
        <taxon>Candidatus Babeliaceae</taxon>
        <taxon>Candidatus Babela</taxon>
    </lineage>
</organism>
<dbReference type="EMBL" id="HG793133">
    <property type="protein sequence ID" value="CDK30843.1"/>
    <property type="molecule type" value="Genomic_DNA"/>
</dbReference>
<dbReference type="InterPro" id="IPR031314">
    <property type="entry name" value="DNK_dom"/>
</dbReference>
<evidence type="ECO:0000256" key="1">
    <source>
        <dbReference type="PIRSR" id="PIRSR000705-1"/>
    </source>
</evidence>
<gene>
    <name evidence="4" type="ORF">BABL1_gene_171</name>
</gene>
<dbReference type="STRING" id="673862.BABL1_gene_171"/>
<dbReference type="CDD" id="cd01673">
    <property type="entry name" value="dNK"/>
    <property type="match status" value="1"/>
</dbReference>
<dbReference type="eggNOG" id="COG1428">
    <property type="taxonomic scope" value="Bacteria"/>
</dbReference>
<dbReference type="PANTHER" id="PTHR10513">
    <property type="entry name" value="DEOXYNUCLEOSIDE KINASE"/>
    <property type="match status" value="1"/>
</dbReference>
<evidence type="ECO:0000313" key="5">
    <source>
        <dbReference type="Proteomes" id="UP000018769"/>
    </source>
</evidence>
<dbReference type="HOGENOM" id="CLU_030466_2_1_7"/>
<dbReference type="PANTHER" id="PTHR10513:SF35">
    <property type="entry name" value="DEOXYADENOSINE KINASE"/>
    <property type="match status" value="1"/>
</dbReference>
<dbReference type="InterPro" id="IPR027417">
    <property type="entry name" value="P-loop_NTPase"/>
</dbReference>
<feature type="binding site" evidence="2">
    <location>
        <begin position="145"/>
        <end position="149"/>
    </location>
    <ligand>
        <name>ATP</name>
        <dbReference type="ChEBI" id="CHEBI:30616"/>
    </ligand>
</feature>
<dbReference type="RefSeq" id="WP_023792609.1">
    <property type="nucleotide sequence ID" value="NC_023003.1"/>
</dbReference>
<proteinExistence type="predicted"/>
<sequence length="219" mass="25708">MYIIEGNIGAGKTTFLRLISQILPEINPCFEPKTWRNEVVGESLLNNFYQNPKRWAYTMEIFAMTSRAVESIKEQSKTTYKIKISERSIYSGHYCFAINGQENGYFTLLEWQIYLNWFNFIATKKNQLPKGFIYLKVDPEKALERVKKRNRSSETEISLEYLKQIDNAHETFLINKIGVIEELKSIPVLTIDCNLEFESDKEIMQKYAKTIKEFILKSI</sequence>
<keyword evidence="2" id="KW-0547">Nucleotide-binding</keyword>
<dbReference type="OrthoDB" id="9776634at2"/>
<dbReference type="InterPro" id="IPR002624">
    <property type="entry name" value="DCK/DGK"/>
</dbReference>
<keyword evidence="4" id="KW-0418">Kinase</keyword>
<dbReference type="AlphaFoldDB" id="V6DIT1"/>
<evidence type="ECO:0000313" key="4">
    <source>
        <dbReference type="EMBL" id="CDK30843.1"/>
    </source>
</evidence>
<dbReference type="GO" id="GO:0019136">
    <property type="term" value="F:deoxynucleoside kinase activity"/>
    <property type="evidence" value="ECO:0007669"/>
    <property type="project" value="InterPro"/>
</dbReference>
<evidence type="ECO:0000256" key="2">
    <source>
        <dbReference type="PIRSR" id="PIRSR000705-3"/>
    </source>
</evidence>
<keyword evidence="4" id="KW-0808">Transferase</keyword>
<protein>
    <submittedName>
        <fullName evidence="4">Deoxynucleoside kinase</fullName>
    </submittedName>
</protein>
<dbReference type="KEGG" id="dpb:BABL1_gene_171"/>
<dbReference type="GO" id="GO:0005737">
    <property type="term" value="C:cytoplasm"/>
    <property type="evidence" value="ECO:0007669"/>
    <property type="project" value="TreeGrafter"/>
</dbReference>
<dbReference type="GO" id="GO:0005524">
    <property type="term" value="F:ATP binding"/>
    <property type="evidence" value="ECO:0007669"/>
    <property type="project" value="UniProtKB-KW"/>
</dbReference>
<dbReference type="Proteomes" id="UP000018769">
    <property type="component" value="Chromosome I"/>
</dbReference>
<name>V6DIT1_9BACT</name>
<keyword evidence="5" id="KW-1185">Reference proteome</keyword>
<dbReference type="Gene3D" id="3.40.50.300">
    <property type="entry name" value="P-loop containing nucleotide triphosphate hydrolases"/>
    <property type="match status" value="1"/>
</dbReference>
<feature type="binding site" evidence="2">
    <location>
        <begin position="6"/>
        <end position="14"/>
    </location>
    <ligand>
        <name>ATP</name>
        <dbReference type="ChEBI" id="CHEBI:30616"/>
    </ligand>
</feature>
<dbReference type="SUPFAM" id="SSF52540">
    <property type="entry name" value="P-loop containing nucleoside triphosphate hydrolases"/>
    <property type="match status" value="1"/>
</dbReference>
<dbReference type="Pfam" id="PF01712">
    <property type="entry name" value="dNK"/>
    <property type="match status" value="1"/>
</dbReference>
<keyword evidence="2" id="KW-0067">ATP-binding</keyword>
<dbReference type="InterPro" id="IPR050566">
    <property type="entry name" value="Deoxyribonucleoside_kinase"/>
</dbReference>
<feature type="active site" description="Proton acceptor" evidence="1">
    <location>
        <position position="86"/>
    </location>
</feature>
<feature type="domain" description="Deoxynucleoside kinase" evidence="3">
    <location>
        <begin position="4"/>
        <end position="215"/>
    </location>
</feature>
<accession>V6DIT1</accession>
<reference evidence="4 5" key="1">
    <citation type="journal article" date="2015" name="Biol. Direct">
        <title>Babela massiliensis, a representative of a widespread bacterial phylum with unusual adaptations to parasitism in amoebae.</title>
        <authorList>
            <person name="Pagnier I."/>
            <person name="Yutin N."/>
            <person name="Croce O."/>
            <person name="Makarova K.S."/>
            <person name="Wolf Y.I."/>
            <person name="Benamar S."/>
            <person name="Raoult D."/>
            <person name="Koonin E.V."/>
            <person name="La Scola B."/>
        </authorList>
    </citation>
    <scope>NUCLEOTIDE SEQUENCE [LARGE SCALE GENOMIC DNA]</scope>
    <source>
        <strain evidence="5">BABL1</strain>
    </source>
</reference>